<dbReference type="Pfam" id="PF00072">
    <property type="entry name" value="Response_reg"/>
    <property type="match status" value="1"/>
</dbReference>
<keyword evidence="3 6" id="KW-0597">Phosphoprotein</keyword>
<evidence type="ECO:0000259" key="9">
    <source>
        <dbReference type="PROSITE" id="PS50110"/>
    </source>
</evidence>
<dbReference type="Pfam" id="PF02518">
    <property type="entry name" value="HATPase_c"/>
    <property type="match status" value="1"/>
</dbReference>
<evidence type="ECO:0000313" key="11">
    <source>
        <dbReference type="Proteomes" id="UP000824176"/>
    </source>
</evidence>
<sequence>MAFTRVKKDNNHFDRSVIFTLIFLFLSLIVFIYSLISSSNKVKQNLEELGNLRLNVFSSHISHRIDTYKMSLEMGARQVELLALTGANDEEISAWLKELVSYVEQATHIGKIKAYAVGNDEYDGRFAGSFSYNIDKLSSKYIKETYWYKTALKFQSYPVFTPVYNDIIDNQSVITISISLLNGKGVLALDLYIDNIEESWLPQKDIFDDNTYILIDNKGTHIAAINVPELKTCTNDELYKKIYNIIKSDNSSLGSSVLVTGNNEIFNLFFKKNIYSGYTSVVLINNNKLYSSSPIWHLRYLIILMILSIAGVVIYTEENYLNKKIYDSNSVIDMLGNSYYAIYRVNIITEEYVILRGTDFICSMIKQEGKYEELYNTLINSLDDISVDEFRTSFSMENIRNMAKNNQLDYSIDLHRMLEDGYKWVNLRFIMDKTVSEEYVLLCFRECEEERKRELAHIGLLEDAVSALKESAESKRILYSSVSHDMRTPLNGIIGIAELMGHHLNNPEKIADYLEKIKLSGSQLITLIDNFLEMAKSESKTMESNNETFSIESQIGEIINIFTLIAQRDNKNFSASINIKNDKVQGDLNKLVHILNNILSNAFKYTKENGSINMSVTEIHLSSDKLWYQFIVSDSGIGMSKEFLSQIYTPFAREKRSETLGITGTGLGLSIVQNQVHRMDGEINIESQYGIGTTVTITLPFNKADESSNNEEAENNIENIDLSGAVVLAVEDNVVNMQILVELLTLKKVKVLQAWNGEEAVDMYKQSEPFSIDAILMDIQMPVMDGLDASRLIRQSNRKDALSIPIIALSANIFEEDIAESNAAGMNAHLAKPVNVNMLYAVLSEFINKNRENKDNI</sequence>
<gene>
    <name evidence="10" type="ORF">H9804_00170</name>
</gene>
<dbReference type="SMART" id="SM00388">
    <property type="entry name" value="HisKA"/>
    <property type="match status" value="1"/>
</dbReference>
<dbReference type="Gene3D" id="1.10.287.130">
    <property type="match status" value="1"/>
</dbReference>
<dbReference type="GO" id="GO:0005886">
    <property type="term" value="C:plasma membrane"/>
    <property type="evidence" value="ECO:0007669"/>
    <property type="project" value="TreeGrafter"/>
</dbReference>
<dbReference type="InterPro" id="IPR011006">
    <property type="entry name" value="CheY-like_superfamily"/>
</dbReference>
<dbReference type="CDD" id="cd00082">
    <property type="entry name" value="HisKA"/>
    <property type="match status" value="1"/>
</dbReference>
<evidence type="ECO:0000256" key="3">
    <source>
        <dbReference type="ARBA" id="ARBA00022553"/>
    </source>
</evidence>
<comment type="catalytic activity">
    <reaction evidence="1">
        <text>ATP + protein L-histidine = ADP + protein N-phospho-L-histidine.</text>
        <dbReference type="EC" id="2.7.13.3"/>
    </reaction>
</comment>
<dbReference type="Pfam" id="PF00512">
    <property type="entry name" value="HisKA"/>
    <property type="match status" value="1"/>
</dbReference>
<reference evidence="10" key="1">
    <citation type="journal article" date="2021" name="PeerJ">
        <title>Extensive microbial diversity within the chicken gut microbiome revealed by metagenomics and culture.</title>
        <authorList>
            <person name="Gilroy R."/>
            <person name="Ravi A."/>
            <person name="Getino M."/>
            <person name="Pursley I."/>
            <person name="Horton D.L."/>
            <person name="Alikhan N.F."/>
            <person name="Baker D."/>
            <person name="Gharbi K."/>
            <person name="Hall N."/>
            <person name="Watson M."/>
            <person name="Adriaenssens E.M."/>
            <person name="Foster-Nyarko E."/>
            <person name="Jarju S."/>
            <person name="Secka A."/>
            <person name="Antonio M."/>
            <person name="Oren A."/>
            <person name="Chaudhuri R.R."/>
            <person name="La Ragione R."/>
            <person name="Hildebrand F."/>
            <person name="Pallen M.J."/>
        </authorList>
    </citation>
    <scope>NUCLEOTIDE SEQUENCE</scope>
    <source>
        <strain evidence="10">ChiW4-1371</strain>
    </source>
</reference>
<evidence type="ECO:0000256" key="6">
    <source>
        <dbReference type="PROSITE-ProRule" id="PRU00169"/>
    </source>
</evidence>
<evidence type="ECO:0000256" key="7">
    <source>
        <dbReference type="SAM" id="Phobius"/>
    </source>
</evidence>
<dbReference type="SMART" id="SM00448">
    <property type="entry name" value="REC"/>
    <property type="match status" value="1"/>
</dbReference>
<dbReference type="InterPro" id="IPR003594">
    <property type="entry name" value="HATPase_dom"/>
</dbReference>
<dbReference type="InterPro" id="IPR003661">
    <property type="entry name" value="HisK_dim/P_dom"/>
</dbReference>
<dbReference type="PROSITE" id="PS50110">
    <property type="entry name" value="RESPONSE_REGULATORY"/>
    <property type="match status" value="1"/>
</dbReference>
<evidence type="ECO:0000313" key="10">
    <source>
        <dbReference type="EMBL" id="HIZ88336.1"/>
    </source>
</evidence>
<dbReference type="SUPFAM" id="SSF52172">
    <property type="entry name" value="CheY-like"/>
    <property type="match status" value="1"/>
</dbReference>
<feature type="domain" description="Response regulatory" evidence="9">
    <location>
        <begin position="726"/>
        <end position="847"/>
    </location>
</feature>
<keyword evidence="7" id="KW-1133">Transmembrane helix</keyword>
<dbReference type="SMART" id="SM00387">
    <property type="entry name" value="HATPase_c"/>
    <property type="match status" value="1"/>
</dbReference>
<reference evidence="10" key="2">
    <citation type="submission" date="2021-04" db="EMBL/GenBank/DDBJ databases">
        <authorList>
            <person name="Gilroy R."/>
        </authorList>
    </citation>
    <scope>NUCLEOTIDE SEQUENCE</scope>
    <source>
        <strain evidence="10">ChiW4-1371</strain>
    </source>
</reference>
<feature type="transmembrane region" description="Helical" evidence="7">
    <location>
        <begin position="17"/>
        <end position="36"/>
    </location>
</feature>
<dbReference type="InterPro" id="IPR004358">
    <property type="entry name" value="Sig_transdc_His_kin-like_C"/>
</dbReference>
<dbReference type="InterPro" id="IPR036890">
    <property type="entry name" value="HATPase_C_sf"/>
</dbReference>
<dbReference type="InterPro" id="IPR036097">
    <property type="entry name" value="HisK_dim/P_sf"/>
</dbReference>
<organism evidence="10 11">
    <name type="scientific">Candidatus Mucispirillum faecigallinarum</name>
    <dbReference type="NCBI Taxonomy" id="2838699"/>
    <lineage>
        <taxon>Bacteria</taxon>
        <taxon>Pseudomonadati</taxon>
        <taxon>Deferribacterota</taxon>
        <taxon>Deferribacteres</taxon>
        <taxon>Deferribacterales</taxon>
        <taxon>Mucispirillaceae</taxon>
        <taxon>Mucispirillum</taxon>
    </lineage>
</organism>
<keyword evidence="7" id="KW-0812">Transmembrane</keyword>
<dbReference type="InterPro" id="IPR005467">
    <property type="entry name" value="His_kinase_dom"/>
</dbReference>
<name>A0A9D2GSD2_9BACT</name>
<proteinExistence type="predicted"/>
<dbReference type="EC" id="2.7.13.3" evidence="2"/>
<dbReference type="Gene3D" id="3.30.565.10">
    <property type="entry name" value="Histidine kinase-like ATPase, C-terminal domain"/>
    <property type="match status" value="1"/>
</dbReference>
<evidence type="ECO:0000256" key="1">
    <source>
        <dbReference type="ARBA" id="ARBA00000085"/>
    </source>
</evidence>
<feature type="domain" description="Histidine kinase" evidence="8">
    <location>
        <begin position="481"/>
        <end position="703"/>
    </location>
</feature>
<dbReference type="PANTHER" id="PTHR43047">
    <property type="entry name" value="TWO-COMPONENT HISTIDINE PROTEIN KINASE"/>
    <property type="match status" value="1"/>
</dbReference>
<dbReference type="PROSITE" id="PS50109">
    <property type="entry name" value="HIS_KIN"/>
    <property type="match status" value="1"/>
</dbReference>
<dbReference type="CDD" id="cd18773">
    <property type="entry name" value="PDC1_HK_sensor"/>
    <property type="match status" value="1"/>
</dbReference>
<dbReference type="Gene3D" id="3.40.50.2300">
    <property type="match status" value="1"/>
</dbReference>
<keyword evidence="7" id="KW-0472">Membrane</keyword>
<dbReference type="SUPFAM" id="SSF55874">
    <property type="entry name" value="ATPase domain of HSP90 chaperone/DNA topoisomerase II/histidine kinase"/>
    <property type="match status" value="1"/>
</dbReference>
<protein>
    <recommendedName>
        <fullName evidence="2">histidine kinase</fullName>
        <ecNumber evidence="2">2.7.13.3</ecNumber>
    </recommendedName>
</protein>
<dbReference type="AlphaFoldDB" id="A0A9D2GSD2"/>
<keyword evidence="4" id="KW-0808">Transferase</keyword>
<evidence type="ECO:0000259" key="8">
    <source>
        <dbReference type="PROSITE" id="PS50109"/>
    </source>
</evidence>
<dbReference type="CDD" id="cd17546">
    <property type="entry name" value="REC_hyHK_CKI1_RcsC-like"/>
    <property type="match status" value="1"/>
</dbReference>
<evidence type="ECO:0000256" key="5">
    <source>
        <dbReference type="ARBA" id="ARBA00022777"/>
    </source>
</evidence>
<feature type="modified residue" description="4-aspartylphosphate" evidence="6">
    <location>
        <position position="778"/>
    </location>
</feature>
<feature type="transmembrane region" description="Helical" evidence="7">
    <location>
        <begin position="298"/>
        <end position="316"/>
    </location>
</feature>
<dbReference type="PRINTS" id="PR00344">
    <property type="entry name" value="BCTRLSENSOR"/>
</dbReference>
<dbReference type="EMBL" id="DXAQ01000004">
    <property type="protein sequence ID" value="HIZ88336.1"/>
    <property type="molecule type" value="Genomic_DNA"/>
</dbReference>
<dbReference type="PANTHER" id="PTHR43047:SF66">
    <property type="entry name" value="HISKA"/>
    <property type="match status" value="1"/>
</dbReference>
<accession>A0A9D2GSD2</accession>
<dbReference type="InterPro" id="IPR001789">
    <property type="entry name" value="Sig_transdc_resp-reg_receiver"/>
</dbReference>
<keyword evidence="5" id="KW-0418">Kinase</keyword>
<dbReference type="Gene3D" id="3.30.450.20">
    <property type="entry name" value="PAS domain"/>
    <property type="match status" value="2"/>
</dbReference>
<dbReference type="GO" id="GO:0009927">
    <property type="term" value="F:histidine phosphotransfer kinase activity"/>
    <property type="evidence" value="ECO:0007669"/>
    <property type="project" value="TreeGrafter"/>
</dbReference>
<comment type="caution">
    <text evidence="10">The sequence shown here is derived from an EMBL/GenBank/DDBJ whole genome shotgun (WGS) entry which is preliminary data.</text>
</comment>
<evidence type="ECO:0000256" key="2">
    <source>
        <dbReference type="ARBA" id="ARBA00012438"/>
    </source>
</evidence>
<dbReference type="Proteomes" id="UP000824176">
    <property type="component" value="Unassembled WGS sequence"/>
</dbReference>
<dbReference type="SUPFAM" id="SSF47384">
    <property type="entry name" value="Homodimeric domain of signal transducing histidine kinase"/>
    <property type="match status" value="1"/>
</dbReference>
<dbReference type="GO" id="GO:0000155">
    <property type="term" value="F:phosphorelay sensor kinase activity"/>
    <property type="evidence" value="ECO:0007669"/>
    <property type="project" value="InterPro"/>
</dbReference>
<evidence type="ECO:0000256" key="4">
    <source>
        <dbReference type="ARBA" id="ARBA00022679"/>
    </source>
</evidence>